<evidence type="ECO:0000256" key="3">
    <source>
        <dbReference type="SAM" id="SignalP"/>
    </source>
</evidence>
<gene>
    <name evidence="4" type="ORF">E7027_01180</name>
</gene>
<keyword evidence="1" id="KW-0175">Coiled coil</keyword>
<reference evidence="4" key="1">
    <citation type="submission" date="2019-04" db="EMBL/GenBank/DDBJ databases">
        <title>Evolution of Biomass-Degrading Anaerobic Consortia Revealed by Metagenomics.</title>
        <authorList>
            <person name="Peng X."/>
        </authorList>
    </citation>
    <scope>NUCLEOTIDE SEQUENCE</scope>
    <source>
        <strain evidence="4">SIG66</strain>
    </source>
</reference>
<name>A0A928HEJ6_9BACT</name>
<feature type="chain" id="PRO_5037529086" evidence="3">
    <location>
        <begin position="25"/>
        <end position="287"/>
    </location>
</feature>
<dbReference type="EMBL" id="SUVG01000001">
    <property type="protein sequence ID" value="MBE6420748.1"/>
    <property type="molecule type" value="Genomic_DNA"/>
</dbReference>
<feature type="signal peptide" evidence="3">
    <location>
        <begin position="1"/>
        <end position="24"/>
    </location>
</feature>
<evidence type="ECO:0000313" key="5">
    <source>
        <dbReference type="Proteomes" id="UP000725649"/>
    </source>
</evidence>
<dbReference type="Proteomes" id="UP000725649">
    <property type="component" value="Unassembled WGS sequence"/>
</dbReference>
<sequence>MKHLLRILCIGFGFILPAAMPCHAQEEIIIEMHGTPDNLPDGISVWEKNCSQLTRLLRGKTREYALYRITSVSSYDDILRTPSGKKYALVRYGSEDGDFRKLLFHAKDPQHFIACASNATEVIAMQKKYDLQVGLHLKTFLKTYGETATLSNLVDEKNGKIYPAYRVVFSSPFAKVPDVRYFLFDDEMLVRTFASEDAFFEFMNKLSKQNKEISLAREQQQKEKLAQEEKKRQERLKKQNRPVRKALVSGGTVEDRMYMPRAVNATPLPPLTPGKTPAGTPEIRTQF</sequence>
<feature type="coiled-coil region" evidence="1">
    <location>
        <begin position="203"/>
        <end position="239"/>
    </location>
</feature>
<organism evidence="4 5">
    <name type="scientific">Candidatus Avelusimicrobium gallicola</name>
    <dbReference type="NCBI Taxonomy" id="2562704"/>
    <lineage>
        <taxon>Bacteria</taxon>
        <taxon>Pseudomonadati</taxon>
        <taxon>Elusimicrobiota</taxon>
        <taxon>Elusimicrobia</taxon>
        <taxon>Elusimicrobiales</taxon>
        <taxon>Elusimicrobiaceae</taxon>
        <taxon>Candidatus Avelusimicrobium</taxon>
    </lineage>
</organism>
<feature type="region of interest" description="Disordered" evidence="2">
    <location>
        <begin position="263"/>
        <end position="287"/>
    </location>
</feature>
<evidence type="ECO:0000256" key="1">
    <source>
        <dbReference type="SAM" id="Coils"/>
    </source>
</evidence>
<proteinExistence type="predicted"/>
<comment type="caution">
    <text evidence="4">The sequence shown here is derived from an EMBL/GenBank/DDBJ whole genome shotgun (WGS) entry which is preliminary data.</text>
</comment>
<accession>A0A928HEJ6</accession>
<protein>
    <submittedName>
        <fullName evidence="4">Uncharacterized protein</fullName>
    </submittedName>
</protein>
<keyword evidence="3" id="KW-0732">Signal</keyword>
<evidence type="ECO:0000256" key="2">
    <source>
        <dbReference type="SAM" id="MobiDB-lite"/>
    </source>
</evidence>
<evidence type="ECO:0000313" key="4">
    <source>
        <dbReference type="EMBL" id="MBE6420748.1"/>
    </source>
</evidence>
<dbReference type="AlphaFoldDB" id="A0A928HEJ6"/>